<keyword evidence="1" id="KW-0472">Membrane</keyword>
<dbReference type="RefSeq" id="WP_119792644.1">
    <property type="nucleotide sequence ID" value="NZ_QYZD01000005.1"/>
</dbReference>
<feature type="transmembrane region" description="Helical" evidence="1">
    <location>
        <begin position="123"/>
        <end position="144"/>
    </location>
</feature>
<evidence type="ECO:0000256" key="1">
    <source>
        <dbReference type="SAM" id="Phobius"/>
    </source>
</evidence>
<dbReference type="OrthoDB" id="2622941at2"/>
<organism evidence="2 3">
    <name type="scientific">Paenibacillus thiaminolyticus</name>
    <name type="common">Bacillus thiaminolyticus</name>
    <dbReference type="NCBI Taxonomy" id="49283"/>
    <lineage>
        <taxon>Bacteria</taxon>
        <taxon>Bacillati</taxon>
        <taxon>Bacillota</taxon>
        <taxon>Bacilli</taxon>
        <taxon>Bacillales</taxon>
        <taxon>Paenibacillaceae</taxon>
        <taxon>Paenibacillus</taxon>
    </lineage>
</organism>
<gene>
    <name evidence="2" type="ORF">DQX05_08490</name>
</gene>
<dbReference type="Proteomes" id="UP000266177">
    <property type="component" value="Unassembled WGS sequence"/>
</dbReference>
<comment type="caution">
    <text evidence="2">The sequence shown here is derived from an EMBL/GenBank/DDBJ whole genome shotgun (WGS) entry which is preliminary data.</text>
</comment>
<reference evidence="2 3" key="1">
    <citation type="submission" date="2018-09" db="EMBL/GenBank/DDBJ databases">
        <title>Paenibacillus SK2017-BO5.</title>
        <authorList>
            <person name="Piskunova J.V."/>
            <person name="Dubiley S.A."/>
            <person name="Severinov K.V."/>
        </authorList>
    </citation>
    <scope>NUCLEOTIDE SEQUENCE [LARGE SCALE GENOMIC DNA]</scope>
    <source>
        <strain evidence="2 3">BO5</strain>
    </source>
</reference>
<evidence type="ECO:0000313" key="2">
    <source>
        <dbReference type="EMBL" id="RJG24872.1"/>
    </source>
</evidence>
<sequence>MKISISLDGFEGQELEVKANGLGKYRLFIDRQPVPVGKKGRMTLRRNDGKEVIATWKNSFIGDLPKLVVDGSVIELAKPLPWYVKVWCALPLAVIAFGGAVGGALGAIGMITNFALFRTQLPVLAKFITTLLVTIGCTAGWWIIAMAVTGRL</sequence>
<evidence type="ECO:0000313" key="3">
    <source>
        <dbReference type="Proteomes" id="UP000266177"/>
    </source>
</evidence>
<keyword evidence="1" id="KW-0812">Transmembrane</keyword>
<dbReference type="AlphaFoldDB" id="A0A3A3GJG6"/>
<dbReference type="EMBL" id="QYZD01000005">
    <property type="protein sequence ID" value="RJG24872.1"/>
    <property type="molecule type" value="Genomic_DNA"/>
</dbReference>
<feature type="transmembrane region" description="Helical" evidence="1">
    <location>
        <begin position="89"/>
        <end position="111"/>
    </location>
</feature>
<proteinExistence type="predicted"/>
<name>A0A3A3GJG6_PANTH</name>
<protein>
    <submittedName>
        <fullName evidence="2">Uncharacterized protein</fullName>
    </submittedName>
</protein>
<accession>A0A3A3GJG6</accession>
<keyword evidence="1" id="KW-1133">Transmembrane helix</keyword>